<reference evidence="2 4" key="1">
    <citation type="submission" date="2017-02" db="EMBL/GenBank/DDBJ databases">
        <authorList>
            <person name="Peterson S.W."/>
        </authorList>
    </citation>
    <scope>NUCLEOTIDE SEQUENCE [LARGE SCALE GENOMIC DNA]</scope>
    <source>
        <strain evidence="2 4">2B3F</strain>
    </source>
</reference>
<feature type="transmembrane region" description="Helical" evidence="1">
    <location>
        <begin position="66"/>
        <end position="83"/>
    </location>
</feature>
<feature type="transmembrane region" description="Helical" evidence="1">
    <location>
        <begin position="209"/>
        <end position="229"/>
    </location>
</feature>
<organism evidence="2 4">
    <name type="scientific">Micrococcus lylae</name>
    <dbReference type="NCBI Taxonomy" id="1273"/>
    <lineage>
        <taxon>Bacteria</taxon>
        <taxon>Bacillati</taxon>
        <taxon>Actinomycetota</taxon>
        <taxon>Actinomycetes</taxon>
        <taxon>Micrococcales</taxon>
        <taxon>Micrococcaceae</taxon>
        <taxon>Micrococcus</taxon>
    </lineage>
</organism>
<keyword evidence="1" id="KW-0472">Membrane</keyword>
<dbReference type="PANTHER" id="PTHR34289">
    <property type="entry name" value="PROTEIN, PUTATIVE (DUF819)-RELATED"/>
    <property type="match status" value="1"/>
</dbReference>
<dbReference type="PANTHER" id="PTHR34289:SF8">
    <property type="entry name" value="DUF819 DOMAIN-CONTAINING PROTEIN"/>
    <property type="match status" value="1"/>
</dbReference>
<reference evidence="3 5" key="2">
    <citation type="submission" date="2019-03" db="EMBL/GenBank/DDBJ databases">
        <title>Reclassification of Micrococcus aloeverae and Micrococcus yunnanensis as later heterotypic synonyms of Micrococcus luteus.</title>
        <authorList>
            <person name="Huang C.-H."/>
        </authorList>
    </citation>
    <scope>NUCLEOTIDE SEQUENCE [LARGE SCALE GENOMIC DNA]</scope>
    <source>
        <strain evidence="3 5">BCRC 12151</strain>
    </source>
</reference>
<evidence type="ECO:0000256" key="1">
    <source>
        <dbReference type="SAM" id="Phobius"/>
    </source>
</evidence>
<feature type="transmembrane region" description="Helical" evidence="1">
    <location>
        <begin position="249"/>
        <end position="266"/>
    </location>
</feature>
<keyword evidence="1" id="KW-1133">Transmembrane helix</keyword>
<dbReference type="EMBL" id="FUKP01000063">
    <property type="protein sequence ID" value="SJN33103.1"/>
    <property type="molecule type" value="Genomic_DNA"/>
</dbReference>
<gene>
    <name evidence="3" type="ORF">E4A49_07735</name>
    <name evidence="2" type="ORF">FM125_09415</name>
</gene>
<keyword evidence="1" id="KW-0812">Transmembrane</keyword>
<evidence type="ECO:0000313" key="4">
    <source>
        <dbReference type="Proteomes" id="UP000196230"/>
    </source>
</evidence>
<feature type="transmembrane region" description="Helical" evidence="1">
    <location>
        <begin position="34"/>
        <end position="54"/>
    </location>
</feature>
<dbReference type="EMBL" id="SPKT01000014">
    <property type="protein sequence ID" value="TFH98676.1"/>
    <property type="molecule type" value="Genomic_DNA"/>
</dbReference>
<dbReference type="OrthoDB" id="653763at2"/>
<feature type="transmembrane region" description="Helical" evidence="1">
    <location>
        <begin position="304"/>
        <end position="324"/>
    </location>
</feature>
<feature type="transmembrane region" description="Helical" evidence="1">
    <location>
        <begin position="168"/>
        <end position="188"/>
    </location>
</feature>
<dbReference type="Proteomes" id="UP000196230">
    <property type="component" value="Unassembled WGS sequence"/>
</dbReference>
<sequence length="388" mass="40958">MITDGLLMIGVVAGVAGLLIVLEKTTGWKFFKYVPAMVLMYLTITLLNTLGVFGEADNEARDALKELRVFLLPAMVFLFLLQCDIKKIIQLGPKLLITFFVTAVSIFAAFILSFLIFQPLLPEGSDKALGALLGSWTGGSANMAAVQGMVGVPESAFGIALITDTVMYSVWLMLMFSAVVFSGAFNRFTKADTAYLDRHIQNAQVEKGAINLTNLAGLTFGSLLVSAVALRLGSWLEEAIPSIADAVNATSWTIIIVSVLGLIIAQTRLGKIAGSHEVGTLMLFMVIGQLASGSDFAAIAEGGWFLLAGAVVLLIHAVLMLIYAKLTKTDLFSVVVASVANVGGMASAPVVAGTFSRHLVPVGVLFALLGSILGTWIGYGGAQVMMGL</sequence>
<accession>A0A1R4JMT0</accession>
<proteinExistence type="predicted"/>
<dbReference type="InterPro" id="IPR008537">
    <property type="entry name" value="DUF819"/>
</dbReference>
<dbReference type="AlphaFoldDB" id="A0A1R4JMT0"/>
<protein>
    <submittedName>
        <fullName evidence="2">DUF819 domain-containing protein</fullName>
    </submittedName>
</protein>
<evidence type="ECO:0000313" key="3">
    <source>
        <dbReference type="EMBL" id="TFH98676.1"/>
    </source>
</evidence>
<dbReference type="RefSeq" id="WP_067191212.1">
    <property type="nucleotide sequence ID" value="NZ_FUKP01000063.1"/>
</dbReference>
<name>A0A1R4JMT0_9MICC</name>
<dbReference type="Proteomes" id="UP000297477">
    <property type="component" value="Unassembled WGS sequence"/>
</dbReference>
<feature type="transmembrane region" description="Helical" evidence="1">
    <location>
        <begin position="331"/>
        <end position="352"/>
    </location>
</feature>
<feature type="transmembrane region" description="Helical" evidence="1">
    <location>
        <begin position="358"/>
        <end position="379"/>
    </location>
</feature>
<keyword evidence="5" id="KW-1185">Reference proteome</keyword>
<dbReference type="Pfam" id="PF05684">
    <property type="entry name" value="DUF819"/>
    <property type="match status" value="1"/>
</dbReference>
<feature type="transmembrane region" description="Helical" evidence="1">
    <location>
        <begin position="95"/>
        <end position="117"/>
    </location>
</feature>
<feature type="transmembrane region" description="Helical" evidence="1">
    <location>
        <begin position="6"/>
        <end position="22"/>
    </location>
</feature>
<evidence type="ECO:0000313" key="2">
    <source>
        <dbReference type="EMBL" id="SJN33103.1"/>
    </source>
</evidence>
<feature type="transmembrane region" description="Helical" evidence="1">
    <location>
        <begin position="278"/>
        <end position="298"/>
    </location>
</feature>
<evidence type="ECO:0000313" key="5">
    <source>
        <dbReference type="Proteomes" id="UP000297477"/>
    </source>
</evidence>